<dbReference type="Proteomes" id="UP000584374">
    <property type="component" value="Unassembled WGS sequence"/>
</dbReference>
<evidence type="ECO:0000256" key="1">
    <source>
        <dbReference type="SAM" id="Phobius"/>
    </source>
</evidence>
<comment type="caution">
    <text evidence="2">The sequence shown here is derived from an EMBL/GenBank/DDBJ whole genome shotgun (WGS) entry which is preliminary data.</text>
</comment>
<dbReference type="EMBL" id="JACHIW010000001">
    <property type="protein sequence ID" value="MBB5157744.1"/>
    <property type="molecule type" value="Genomic_DNA"/>
</dbReference>
<sequence length="64" mass="7076">MSTLASLGAFIGLYWATAAAFVVVVLGAVLRLVGLTIFKLLRYIKEENPQRLRHVLVRGSQHPL</sequence>
<dbReference type="RefSeq" id="WP_184728609.1">
    <property type="nucleotide sequence ID" value="NZ_JACHIW010000001.1"/>
</dbReference>
<organism evidence="2 3">
    <name type="scientific">Saccharopolyspora phatthalungensis</name>
    <dbReference type="NCBI Taxonomy" id="664693"/>
    <lineage>
        <taxon>Bacteria</taxon>
        <taxon>Bacillati</taxon>
        <taxon>Actinomycetota</taxon>
        <taxon>Actinomycetes</taxon>
        <taxon>Pseudonocardiales</taxon>
        <taxon>Pseudonocardiaceae</taxon>
        <taxon>Saccharopolyspora</taxon>
    </lineage>
</organism>
<reference evidence="2 3" key="1">
    <citation type="submission" date="2020-08" db="EMBL/GenBank/DDBJ databases">
        <title>Sequencing the genomes of 1000 actinobacteria strains.</title>
        <authorList>
            <person name="Klenk H.-P."/>
        </authorList>
    </citation>
    <scope>NUCLEOTIDE SEQUENCE [LARGE SCALE GENOMIC DNA]</scope>
    <source>
        <strain evidence="2 3">DSM 45584</strain>
    </source>
</reference>
<keyword evidence="3" id="KW-1185">Reference proteome</keyword>
<keyword evidence="1" id="KW-0812">Transmembrane</keyword>
<gene>
    <name evidence="2" type="ORF">BJ970_005278</name>
</gene>
<keyword evidence="1" id="KW-1133">Transmembrane helix</keyword>
<dbReference type="AlphaFoldDB" id="A0A840QAD6"/>
<feature type="transmembrane region" description="Helical" evidence="1">
    <location>
        <begin position="12"/>
        <end position="41"/>
    </location>
</feature>
<evidence type="ECO:0000313" key="2">
    <source>
        <dbReference type="EMBL" id="MBB5157744.1"/>
    </source>
</evidence>
<keyword evidence="1" id="KW-0472">Membrane</keyword>
<proteinExistence type="predicted"/>
<accession>A0A840QAD6</accession>
<name>A0A840QAD6_9PSEU</name>
<evidence type="ECO:0000313" key="3">
    <source>
        <dbReference type="Proteomes" id="UP000584374"/>
    </source>
</evidence>
<protein>
    <submittedName>
        <fullName evidence="2">Na+/H+-dicarboxylate symporter</fullName>
    </submittedName>
</protein>